<evidence type="ECO:0000313" key="5">
    <source>
        <dbReference type="EMBL" id="SIT07018.1"/>
    </source>
</evidence>
<keyword evidence="3" id="KW-0326">Glycosidase</keyword>
<reference evidence="6" key="1">
    <citation type="submission" date="2017-01" db="EMBL/GenBank/DDBJ databases">
        <authorList>
            <person name="Varghese N."/>
            <person name="Submissions S."/>
        </authorList>
    </citation>
    <scope>NUCLEOTIDE SEQUENCE [LARGE SCALE GENOMIC DNA]</scope>
    <source>
        <strain evidence="6">DSM 21054</strain>
    </source>
</reference>
<keyword evidence="4" id="KW-0732">Signal</keyword>
<evidence type="ECO:0000313" key="6">
    <source>
        <dbReference type="Proteomes" id="UP000186917"/>
    </source>
</evidence>
<keyword evidence="6" id="KW-1185">Reference proteome</keyword>
<dbReference type="AlphaFoldDB" id="A0A1N7P8Z5"/>
<dbReference type="SUPFAM" id="SSF51445">
    <property type="entry name" value="(Trans)glycosidases"/>
    <property type="match status" value="1"/>
</dbReference>
<comment type="similarity">
    <text evidence="1">Belongs to the glycosyl hydrolase 27 family.</text>
</comment>
<evidence type="ECO:0000256" key="3">
    <source>
        <dbReference type="ARBA" id="ARBA00023295"/>
    </source>
</evidence>
<feature type="signal peptide" evidence="4">
    <location>
        <begin position="1"/>
        <end position="26"/>
    </location>
</feature>
<gene>
    <name evidence="5" type="ORF">SAMN05421788_103292</name>
</gene>
<feature type="chain" id="PRO_5013337799" evidence="4">
    <location>
        <begin position="27"/>
        <end position="686"/>
    </location>
</feature>
<dbReference type="InterPro" id="IPR013780">
    <property type="entry name" value="Glyco_hydro_b"/>
</dbReference>
<dbReference type="InterPro" id="IPR002241">
    <property type="entry name" value="Glyco_hydro_27"/>
</dbReference>
<accession>A0A1N7P8Z5</accession>
<sequence length="686" mass="76915">MPIRMKYFFLLLVSGTGMLISTSCQARPKSTDTLNIPFGARGRIIYHLQQGTYSVLQNEIATVHNAYALCQSRQQDYDSRNPGTHTYTQTTASTPAGKATVYTITHQSNNGQLQQLFYIYPHQNYFITQVRVKSEQTGCNKISPMVAAVVDLPGKGNHPYALQVPFDNDMWARYHAQELGNSSFTSSEVTALYNNDTYAGIVLGSLEQDVWKSGIGFSTGNETKPPSMILYAGLADSIITHDRCEHGAVLPQNGYCTSPKMMVGFFDDWRNGMETYARLHLKYEPRIVFSWNQATPMGWNSWGAIQDKISYNKAAAVTRFFVDSCQAFRNADNSLFIDLDSFWDNMVEGGLDGNTNKLQQFVAYCKKNGFKPGIYWGPFTDWGKYDRAIEGSSFQYQQTWTQQNGKFVDTDGGRAMDPTHPGTRDRVRYTLSHLVKLGFQMIKIDFLSHGAIEGDYFYDPTVTTGMQAYRKGMELVDSVLDGKMLVYAAISPNIATARYVHMRRIACDAFSAIDNTEYTLNSTGYGWWQNQLYNYIDADHVVFGTAPDNMNRARLASSLVTGTLTTGDDFSSKGKWTSMALQLLQNKALLTIAKNGKSFRPVDANTGNKGVNVFTQEINGQRYIAVFNYTDKEQEYHIPLQRAGVLSKTPQQATELFSNSPIPLNNNSLQVTIPASDAVIYRLNKL</sequence>
<dbReference type="STRING" id="477680.SAMN05421788_103292"/>
<evidence type="ECO:0000256" key="2">
    <source>
        <dbReference type="ARBA" id="ARBA00022801"/>
    </source>
</evidence>
<dbReference type="InterPro" id="IPR017853">
    <property type="entry name" value="GH"/>
</dbReference>
<proteinExistence type="inferred from homology"/>
<dbReference type="GO" id="GO:0005975">
    <property type="term" value="P:carbohydrate metabolic process"/>
    <property type="evidence" value="ECO:0007669"/>
    <property type="project" value="InterPro"/>
</dbReference>
<protein>
    <submittedName>
        <fullName evidence="5">Alpha-galactosidase</fullName>
    </submittedName>
</protein>
<dbReference type="Gene3D" id="2.60.40.1180">
    <property type="entry name" value="Golgi alpha-mannosidase II"/>
    <property type="match status" value="1"/>
</dbReference>
<dbReference type="GO" id="GO:0004553">
    <property type="term" value="F:hydrolase activity, hydrolyzing O-glycosyl compounds"/>
    <property type="evidence" value="ECO:0007669"/>
    <property type="project" value="InterPro"/>
</dbReference>
<organism evidence="5 6">
    <name type="scientific">Filimonas lacunae</name>
    <dbReference type="NCBI Taxonomy" id="477680"/>
    <lineage>
        <taxon>Bacteria</taxon>
        <taxon>Pseudomonadati</taxon>
        <taxon>Bacteroidota</taxon>
        <taxon>Chitinophagia</taxon>
        <taxon>Chitinophagales</taxon>
        <taxon>Chitinophagaceae</taxon>
        <taxon>Filimonas</taxon>
    </lineage>
</organism>
<dbReference type="EMBL" id="FTOR01000003">
    <property type="protein sequence ID" value="SIT07018.1"/>
    <property type="molecule type" value="Genomic_DNA"/>
</dbReference>
<evidence type="ECO:0000256" key="1">
    <source>
        <dbReference type="ARBA" id="ARBA00009743"/>
    </source>
</evidence>
<evidence type="ECO:0000256" key="4">
    <source>
        <dbReference type="SAM" id="SignalP"/>
    </source>
</evidence>
<keyword evidence="2" id="KW-0378">Hydrolase</keyword>
<dbReference type="PANTHER" id="PTHR11452:SF75">
    <property type="entry name" value="ALPHA-GALACTOSIDASE MEL1"/>
    <property type="match status" value="1"/>
</dbReference>
<dbReference type="Proteomes" id="UP000186917">
    <property type="component" value="Unassembled WGS sequence"/>
</dbReference>
<dbReference type="PANTHER" id="PTHR11452">
    <property type="entry name" value="ALPHA-GALACTOSIDASE/ALPHA-N-ACETYLGALACTOSAMINIDASE"/>
    <property type="match status" value="1"/>
</dbReference>
<name>A0A1N7P8Z5_9BACT</name>
<dbReference type="Gene3D" id="3.20.20.70">
    <property type="entry name" value="Aldolase class I"/>
    <property type="match status" value="1"/>
</dbReference>
<dbReference type="InterPro" id="IPR013785">
    <property type="entry name" value="Aldolase_TIM"/>
</dbReference>
<dbReference type="SUPFAM" id="SSF51011">
    <property type="entry name" value="Glycosyl hydrolase domain"/>
    <property type="match status" value="1"/>
</dbReference>
<dbReference type="PROSITE" id="PS51257">
    <property type="entry name" value="PROKAR_LIPOPROTEIN"/>
    <property type="match status" value="1"/>
</dbReference>